<keyword evidence="2" id="KW-1185">Reference proteome</keyword>
<reference evidence="1 2" key="1">
    <citation type="journal article" date="2011" name="J. Proteome Res.">
        <title>ODV-associated proteins of the Pieris rapae granulovirus.</title>
        <authorList>
            <person name="Wang X.F."/>
            <person name="Zhang B.Q."/>
            <person name="Xu H.J."/>
            <person name="Cui Y.J."/>
            <person name="Xu Y.P."/>
            <person name="Zhang M.J."/>
            <person name="Han Y.S."/>
            <person name="Lee Y.S."/>
            <person name="Bao Y.Y."/>
            <person name="Zhang C.X."/>
        </authorList>
    </citation>
    <scope>NUCLEOTIDE SEQUENCE [LARGE SCALE GENOMIC DNA]</scope>
    <source>
        <strain evidence="1">Wuhan</strain>
    </source>
</reference>
<name>D2J4L3_9BBAC</name>
<dbReference type="InterPro" id="IPR007748">
    <property type="entry name" value="AcMNPV_Orf109"/>
</dbReference>
<dbReference type="EMBL" id="GQ884143">
    <property type="protein sequence ID" value="ACZ63532.1"/>
    <property type="molecule type" value="Genomic_DNA"/>
</dbReference>
<proteinExistence type="predicted"/>
<accession>D2J4L3</accession>
<dbReference type="OrthoDB" id="5447at10239"/>
<dbReference type="Proteomes" id="UP000202544">
    <property type="component" value="Segment"/>
</dbReference>
<dbReference type="RefSeq" id="YP_003429370.1">
    <property type="nucleotide sequence ID" value="NC_013797.1"/>
</dbReference>
<dbReference type="GeneID" id="11107053"/>
<protein>
    <submittedName>
        <fullName evidence="1">PrGVORF46</fullName>
    </submittedName>
</protein>
<dbReference type="KEGG" id="vg:11107053"/>
<evidence type="ECO:0000313" key="1">
    <source>
        <dbReference type="EMBL" id="ACZ63532.1"/>
    </source>
</evidence>
<reference evidence="1 2" key="2">
    <citation type="journal article" date="2012" name="J. Virol.">
        <title>The Genome of Pieris rapae Granulovirus.</title>
        <authorList>
            <person name="Zhang B.Q."/>
            <person name="Cheng R.L."/>
            <person name="Wang X.F."/>
            <person name="Zhang C.X."/>
        </authorList>
    </citation>
    <scope>NUCLEOTIDE SEQUENCE [LARGE SCALE GENOMIC DNA]</scope>
    <source>
        <strain evidence="1">Wuhan</strain>
    </source>
</reference>
<sequence length="354" mass="40384">MTCSAKIKVYISDEFIFFPYNSVLAQPDAAGAPIYSRLTIFVPTYADEKVILKDSLRSMGFKEIRVLKYVSSFEEDENIKEGVVVYWNAIVPIKLTGIGNTLVFNVVLSDNLYSCHEINIDTRMKNIQCPLQVDYNNKMVCLKGEYAGDAEEIKKAISPASTQFLVHFDKETPMGIKILNTKRFLIALSTLRQTRANVCIYLSYDELTTIHKELSWESTRRQIRGGVSNTCSIINRPSYKYILDALELLGVNKDDMSSLHRLVDIFTPLILRYKLVPNVFVELNNINGEEKHVRLYCKYEGVAITNAGPIPLNMSVQNPKPFVHRPIVPPSELFYREIGSRKAFVHAPVYNYFL</sequence>
<evidence type="ECO:0000313" key="2">
    <source>
        <dbReference type="Proteomes" id="UP000202544"/>
    </source>
</evidence>
<dbReference type="Pfam" id="PF05054">
    <property type="entry name" value="AcMNPV_Ac109"/>
    <property type="match status" value="2"/>
</dbReference>
<organism evidence="1 2">
    <name type="scientific">Pieris rapae granulovirus Wuhan</name>
    <dbReference type="NCBI Taxonomy" id="2848030"/>
    <lineage>
        <taxon>Viruses</taxon>
        <taxon>Viruses incertae sedis</taxon>
        <taxon>Naldaviricetes</taxon>
        <taxon>Lefavirales</taxon>
        <taxon>Baculoviridae</taxon>
        <taxon>Betabaculovirus</taxon>
        <taxon>Betabaculovirus arrapae</taxon>
    </lineage>
</organism>